<proteinExistence type="predicted"/>
<keyword evidence="1" id="KW-0812">Transmembrane</keyword>
<dbReference type="Proteomes" id="UP000555836">
    <property type="component" value="Unassembled WGS sequence"/>
</dbReference>
<evidence type="ECO:0000313" key="12">
    <source>
        <dbReference type="Proteomes" id="UP000518904"/>
    </source>
</evidence>
<dbReference type="EMBL" id="VRMQ01000001">
    <property type="protein sequence ID" value="TXN18917.1"/>
    <property type="molecule type" value="Genomic_DNA"/>
</dbReference>
<evidence type="ECO:0000313" key="2">
    <source>
        <dbReference type="EMBL" id="KOY29040.1"/>
    </source>
</evidence>
<feature type="transmembrane region" description="Helical" evidence="1">
    <location>
        <begin position="6"/>
        <end position="24"/>
    </location>
</feature>
<dbReference type="EMBL" id="JABCLD010001806">
    <property type="protein sequence ID" value="NMU27190.1"/>
    <property type="molecule type" value="Genomic_DNA"/>
</dbReference>
<reference evidence="8" key="5">
    <citation type="submission" date="2022-12" db="EMBL/GenBank/DDBJ databases">
        <title>Vibrio parahaemolyticus become highly virulent by producing novel Tc toxins.</title>
        <authorList>
            <person name="Yang F."/>
            <person name="You Y."/>
            <person name="Lai Q."/>
            <person name="Xu L."/>
            <person name="Li F."/>
        </authorList>
    </citation>
    <scope>NUCLEOTIDE SEQUENCE</scope>
    <source>
        <strain evidence="8">Vp-HL-202005</strain>
    </source>
</reference>
<dbReference type="Proteomes" id="UP001156560">
    <property type="component" value="Chromosome 2"/>
</dbReference>
<dbReference type="EMBL" id="LIRS01000088">
    <property type="protein sequence ID" value="KOY29040.1"/>
    <property type="molecule type" value="Genomic_DNA"/>
</dbReference>
<dbReference type="OrthoDB" id="7858522at2"/>
<reference evidence="3" key="6">
    <citation type="submission" date="2023-06" db="EMBL/GenBank/DDBJ databases">
        <title>Genomic Diversity of Vibrio spp. and Metagenomic Analysis of Pathogens in Florida Gulf Coastal Waters Following Hurricane Ian.</title>
        <authorList>
            <person name="Brumfield K.D."/>
        </authorList>
    </citation>
    <scope>NUCLEOTIDE SEQUENCE</scope>
    <source>
        <strain evidence="3">WBS2B-138</strain>
    </source>
</reference>
<reference evidence="7 11" key="3">
    <citation type="submission" date="2019-08" db="EMBL/GenBank/DDBJ databases">
        <title>Emerging of two pre-pandemic pathogenic O4:KUT lineages of Vibrio parahaemolyticus in coastal eastern China.</title>
        <authorList>
            <person name="Yu H."/>
        </authorList>
    </citation>
    <scope>NUCLEOTIDE SEQUENCE [LARGE SCALE GENOMIC DNA]</scope>
    <source>
        <strain evidence="7 11">HZ17-383</strain>
    </source>
</reference>
<dbReference type="InterPro" id="IPR026267">
    <property type="entry name" value="YgjV"/>
</dbReference>
<keyword evidence="10" id="KW-1185">Reference proteome</keyword>
<keyword evidence="1" id="KW-0472">Membrane</keyword>
<feature type="transmembrane region" description="Helical" evidence="1">
    <location>
        <begin position="99"/>
        <end position="123"/>
    </location>
</feature>
<dbReference type="EMBL" id="JABCLB010000111">
    <property type="protein sequence ID" value="NMU81412.1"/>
    <property type="molecule type" value="Genomic_DNA"/>
</dbReference>
<feature type="transmembrane region" description="Helical" evidence="1">
    <location>
        <begin position="36"/>
        <end position="63"/>
    </location>
</feature>
<dbReference type="InterPro" id="IPR019629">
    <property type="entry name" value="Uncharacterised_HI1736/YgjV"/>
</dbReference>
<evidence type="ECO:0000256" key="1">
    <source>
        <dbReference type="SAM" id="Phobius"/>
    </source>
</evidence>
<dbReference type="Proteomes" id="UP000037697">
    <property type="component" value="Unassembled WGS sequence"/>
</dbReference>
<dbReference type="Proteomes" id="UP000321504">
    <property type="component" value="Unassembled WGS sequence"/>
</dbReference>
<evidence type="ECO:0000313" key="7">
    <source>
        <dbReference type="EMBL" id="TXN18917.1"/>
    </source>
</evidence>
<dbReference type="EMBL" id="CP114195">
    <property type="protein sequence ID" value="WAT92279.1"/>
    <property type="molecule type" value="Genomic_DNA"/>
</dbReference>
<dbReference type="Proteomes" id="UP001253193">
    <property type="component" value="Unassembled WGS sequence"/>
</dbReference>
<keyword evidence="1" id="KW-1133">Transmembrane helix</keyword>
<accession>A0A0F5SYD9</accession>
<dbReference type="AlphaFoldDB" id="A0A0F5SYD9"/>
<feature type="transmembrane region" description="Helical" evidence="1">
    <location>
        <begin position="75"/>
        <end position="92"/>
    </location>
</feature>
<dbReference type="Pfam" id="PF10688">
    <property type="entry name" value="Imp-YgjV"/>
    <property type="match status" value="1"/>
</dbReference>
<organism evidence="5 12">
    <name type="scientific">Vibrio parahaemolyticus</name>
    <dbReference type="NCBI Taxonomy" id="670"/>
    <lineage>
        <taxon>Bacteria</taxon>
        <taxon>Pseudomonadati</taxon>
        <taxon>Pseudomonadota</taxon>
        <taxon>Gammaproteobacteria</taxon>
        <taxon>Vibrionales</taxon>
        <taxon>Vibrionaceae</taxon>
        <taxon>Vibrio</taxon>
    </lineage>
</organism>
<evidence type="ECO:0000313" key="8">
    <source>
        <dbReference type="EMBL" id="WAT92279.1"/>
    </source>
</evidence>
<dbReference type="OMA" id="CWLTNNI"/>
<sequence length="174" mass="19351">MVDTTILAQALGFISFGLGFSVFYQKNDRHLKILMLIFNLNHLLHFLLLGSMVSALSALLSALRTTTAIFVSSKRVAAVFIVISLVSGFWVAEQWRDLWPIIGTVIGTYSVFCLSGIRMRIGFLLGASCWLTNNILVGSIGGTLLEMTVIVMNLLTIYRLHRQQSESMINQSSY</sequence>
<reference evidence="6 10" key="2">
    <citation type="submission" date="2015-08" db="EMBL/GenBank/DDBJ databases">
        <title>Draft Genome Sequences of Vibrio parahaemolyticus Strains.</title>
        <authorList>
            <person name="Gonzalez-Escalona N."/>
            <person name="DePaola A."/>
        </authorList>
    </citation>
    <scope>NUCLEOTIDE SEQUENCE [LARGE SCALE GENOMIC DNA]</scope>
    <source>
        <strain evidence="6 10">CFSAN001621</strain>
    </source>
</reference>
<evidence type="ECO:0000313" key="11">
    <source>
        <dbReference type="Proteomes" id="UP000321504"/>
    </source>
</evidence>
<dbReference type="PIRSF" id="PIRSF011443">
    <property type="entry name" value="YgjV"/>
    <property type="match status" value="1"/>
</dbReference>
<feature type="transmembrane region" description="Helical" evidence="1">
    <location>
        <begin position="135"/>
        <end position="158"/>
    </location>
</feature>
<reference evidence="12 13" key="4">
    <citation type="submission" date="2020-04" db="EMBL/GenBank/DDBJ databases">
        <title>Whole-genome sequencing of Vibrio spp. from China reveals different genetic environments of blaCTX-M-14 among diverse lineages.</title>
        <authorList>
            <person name="Zheng Z."/>
            <person name="Ye L."/>
            <person name="Chen S."/>
        </authorList>
    </citation>
    <scope>NUCLEOTIDE SEQUENCE [LARGE SCALE GENOMIC DNA]</scope>
    <source>
        <strain evidence="5 12">Vb0551</strain>
        <strain evidence="4 13">Vb0574</strain>
    </source>
</reference>
<evidence type="ECO:0000313" key="9">
    <source>
        <dbReference type="Proteomes" id="UP000037697"/>
    </source>
</evidence>
<dbReference type="EMBL" id="JAUHGG010000001">
    <property type="protein sequence ID" value="MDS1819079.1"/>
    <property type="molecule type" value="Genomic_DNA"/>
</dbReference>
<evidence type="ECO:0000313" key="10">
    <source>
        <dbReference type="Proteomes" id="UP000191946"/>
    </source>
</evidence>
<dbReference type="RefSeq" id="WP_005497706.1">
    <property type="nucleotide sequence ID" value="NZ_CABMHD010000003.1"/>
</dbReference>
<dbReference type="EMBL" id="LHQV01000020">
    <property type="protein sequence ID" value="OQJ97452.1"/>
    <property type="molecule type" value="Genomic_DNA"/>
</dbReference>
<dbReference type="Proteomes" id="UP000191946">
    <property type="component" value="Unassembled WGS sequence"/>
</dbReference>
<evidence type="ECO:0000313" key="4">
    <source>
        <dbReference type="EMBL" id="NMU27190.1"/>
    </source>
</evidence>
<evidence type="ECO:0000313" key="3">
    <source>
        <dbReference type="EMBL" id="MDS1819079.1"/>
    </source>
</evidence>
<reference evidence="2 9" key="1">
    <citation type="submission" date="2015-07" db="EMBL/GenBank/DDBJ databases">
        <title>Foodborne Vibrio parahaemolyticus Isolates.</title>
        <authorList>
            <person name="Ronholm J."/>
            <person name="Petronella N."/>
            <person name="Kenwell R."/>
            <person name="Banerjee S."/>
        </authorList>
    </citation>
    <scope>NUCLEOTIDE SEQUENCE [LARGE SCALE GENOMIC DNA]</scope>
    <source>
        <strain evidence="2 9">HS-06-05</strain>
    </source>
</reference>
<evidence type="ECO:0000313" key="6">
    <source>
        <dbReference type="EMBL" id="OQJ97452.1"/>
    </source>
</evidence>
<evidence type="ECO:0000313" key="13">
    <source>
        <dbReference type="Proteomes" id="UP000555836"/>
    </source>
</evidence>
<dbReference type="GeneID" id="1190757"/>
<protein>
    <submittedName>
        <fullName evidence="2">Permease</fullName>
    </submittedName>
    <submittedName>
        <fullName evidence="5">YgjV family protein</fullName>
    </submittedName>
</protein>
<gene>
    <name evidence="2" type="ORF">ACX05_17130</name>
    <name evidence="6" type="ORF">AKG60_21560</name>
    <name evidence="7" type="ORF">FVP01_07985</name>
    <name evidence="5" type="ORF">HKB16_00805</name>
    <name evidence="4" type="ORF">HKB21_16435</name>
    <name evidence="8" type="ORF">O1Q84_23230</name>
    <name evidence="3" type="ORF">QX249_00320</name>
</gene>
<name>A0A0F5SYD9_VIBPH</name>
<evidence type="ECO:0000313" key="5">
    <source>
        <dbReference type="EMBL" id="NMU81412.1"/>
    </source>
</evidence>
<dbReference type="Proteomes" id="UP000518904">
    <property type="component" value="Unassembled WGS sequence"/>
</dbReference>